<evidence type="ECO:0000256" key="1">
    <source>
        <dbReference type="ARBA" id="ARBA00001936"/>
    </source>
</evidence>
<keyword evidence="5 7" id="KW-0460">Magnesium</keyword>
<dbReference type="PROSITE" id="PS00727">
    <property type="entry name" value="AP_NUCLEASE_F1_2"/>
    <property type="match status" value="1"/>
</dbReference>
<sequence>MKFLSWNVNGIRAAVKKGFLNFLKTASPDILALQEIKISDEAVLKEKFNFPRYKEYWHSARRPGYSGTAILVKQLGSNLEARLPSKGMGIKKFDDEGRLQTLEFDKFYFLNIYFPNANHELSRLDYKQEFNKEFLKYAKKLEKKKPLIITGDFNVAHKEIDLTNPKENIGNPGFTNEERKWMDKFIKAGFIDTFRHFNGNKIQYSWWSYRFGARARNIGWRIDYFLVSANIINKVKKAFILDKIIGSDHAPVGIIINF</sequence>
<evidence type="ECO:0000313" key="10">
    <source>
        <dbReference type="EMBL" id="PIV50691.1"/>
    </source>
</evidence>
<dbReference type="GO" id="GO:0006284">
    <property type="term" value="P:base-excision repair"/>
    <property type="evidence" value="ECO:0007669"/>
    <property type="project" value="TreeGrafter"/>
</dbReference>
<feature type="site" description="Interaction with DNA substrate" evidence="8">
    <location>
        <position position="249"/>
    </location>
</feature>
<dbReference type="Gene3D" id="3.60.10.10">
    <property type="entry name" value="Endonuclease/exonuclease/phosphatase"/>
    <property type="match status" value="1"/>
</dbReference>
<dbReference type="PROSITE" id="PS00728">
    <property type="entry name" value="AP_NUCLEASE_F1_3"/>
    <property type="match status" value="1"/>
</dbReference>
<evidence type="ECO:0000256" key="8">
    <source>
        <dbReference type="PIRSR" id="PIRSR604808-3"/>
    </source>
</evidence>
<dbReference type="Proteomes" id="UP000228896">
    <property type="component" value="Unassembled WGS sequence"/>
</dbReference>
<dbReference type="GO" id="GO:0003677">
    <property type="term" value="F:DNA binding"/>
    <property type="evidence" value="ECO:0007669"/>
    <property type="project" value="InterPro"/>
</dbReference>
<dbReference type="InterPro" id="IPR020847">
    <property type="entry name" value="AP_endonuclease_F1_BS"/>
</dbReference>
<dbReference type="InterPro" id="IPR004808">
    <property type="entry name" value="AP_endonuc_1"/>
</dbReference>
<evidence type="ECO:0000259" key="9">
    <source>
        <dbReference type="Pfam" id="PF03372"/>
    </source>
</evidence>
<feature type="active site" description="Proton donor/acceptor" evidence="6">
    <location>
        <position position="152"/>
    </location>
</feature>
<dbReference type="EMBL" id="PETS01000109">
    <property type="protein sequence ID" value="PIV50691.1"/>
    <property type="molecule type" value="Genomic_DNA"/>
</dbReference>
<dbReference type="GO" id="GO:0008311">
    <property type="term" value="F:double-stranded DNA 3'-5' DNA exonuclease activity"/>
    <property type="evidence" value="ECO:0007669"/>
    <property type="project" value="TreeGrafter"/>
</dbReference>
<evidence type="ECO:0000256" key="5">
    <source>
        <dbReference type="ARBA" id="ARBA00022842"/>
    </source>
</evidence>
<comment type="caution">
    <text evidence="10">The sequence shown here is derived from an EMBL/GenBank/DDBJ whole genome shotgun (WGS) entry which is preliminary data.</text>
</comment>
<keyword evidence="3 7" id="KW-0479">Metal-binding</keyword>
<dbReference type="InterPro" id="IPR020848">
    <property type="entry name" value="AP_endonuclease_F1_CS"/>
</dbReference>
<dbReference type="GO" id="GO:0008081">
    <property type="term" value="F:phosphoric diester hydrolase activity"/>
    <property type="evidence" value="ECO:0007669"/>
    <property type="project" value="TreeGrafter"/>
</dbReference>
<feature type="binding site" evidence="7">
    <location>
        <position position="35"/>
    </location>
    <ligand>
        <name>Mg(2+)</name>
        <dbReference type="ChEBI" id="CHEBI:18420"/>
        <label>1</label>
    </ligand>
</feature>
<evidence type="ECO:0000256" key="4">
    <source>
        <dbReference type="ARBA" id="ARBA00022801"/>
    </source>
</evidence>
<dbReference type="CDD" id="cd09087">
    <property type="entry name" value="Ape1-like_AP-endo"/>
    <property type="match status" value="1"/>
</dbReference>
<evidence type="ECO:0000256" key="3">
    <source>
        <dbReference type="ARBA" id="ARBA00022723"/>
    </source>
</evidence>
<keyword evidence="4" id="KW-0378">Hydrolase</keyword>
<dbReference type="InterPro" id="IPR005135">
    <property type="entry name" value="Endo/exonuclease/phosphatase"/>
</dbReference>
<dbReference type="AlphaFoldDB" id="A0A2M7DLR7"/>
<feature type="active site" description="Proton acceptor" evidence="6">
    <location>
        <position position="249"/>
    </location>
</feature>
<comment type="cofactor">
    <cofactor evidence="7">
        <name>Mg(2+)</name>
        <dbReference type="ChEBI" id="CHEBI:18420"/>
    </cofactor>
    <cofactor evidence="7">
        <name>Mn(2+)</name>
        <dbReference type="ChEBI" id="CHEBI:29035"/>
    </cofactor>
    <text evidence="7">Probably binds two magnesium or manganese ions per subunit.</text>
</comment>
<keyword evidence="7" id="KW-0464">Manganese</keyword>
<dbReference type="GO" id="GO:0046872">
    <property type="term" value="F:metal ion binding"/>
    <property type="evidence" value="ECO:0007669"/>
    <property type="project" value="UniProtKB-KW"/>
</dbReference>
<feature type="binding site" evidence="7">
    <location>
        <position position="152"/>
    </location>
    <ligand>
        <name>Mg(2+)</name>
        <dbReference type="ChEBI" id="CHEBI:18420"/>
        <label>1</label>
    </ligand>
</feature>
<feature type="binding site" evidence="7">
    <location>
        <position position="154"/>
    </location>
    <ligand>
        <name>Mg(2+)</name>
        <dbReference type="ChEBI" id="CHEBI:18420"/>
        <label>1</label>
    </ligand>
</feature>
<dbReference type="PROSITE" id="PS00726">
    <property type="entry name" value="AP_NUCLEASE_F1_1"/>
    <property type="match status" value="1"/>
</dbReference>
<reference evidence="11" key="1">
    <citation type="submission" date="2017-09" db="EMBL/GenBank/DDBJ databases">
        <title>Depth-based differentiation of microbial function through sediment-hosted aquifers and enrichment of novel symbionts in the deep terrestrial subsurface.</title>
        <authorList>
            <person name="Probst A.J."/>
            <person name="Ladd B."/>
            <person name="Jarett J.K."/>
            <person name="Geller-Mcgrath D.E."/>
            <person name="Sieber C.M.K."/>
            <person name="Emerson J.B."/>
            <person name="Anantharaman K."/>
            <person name="Thomas B.C."/>
            <person name="Malmstrom R."/>
            <person name="Stieglmeier M."/>
            <person name="Klingl A."/>
            <person name="Woyke T."/>
            <person name="Ryan C.M."/>
            <person name="Banfield J.F."/>
        </authorList>
    </citation>
    <scope>NUCLEOTIDE SEQUENCE [LARGE SCALE GENOMIC DNA]</scope>
</reference>
<dbReference type="SUPFAM" id="SSF56219">
    <property type="entry name" value="DNase I-like"/>
    <property type="match status" value="1"/>
</dbReference>
<comment type="cofactor">
    <cofactor evidence="1">
        <name>Mn(2+)</name>
        <dbReference type="ChEBI" id="CHEBI:29035"/>
    </cofactor>
</comment>
<evidence type="ECO:0000313" key="11">
    <source>
        <dbReference type="Proteomes" id="UP000228896"/>
    </source>
</evidence>
<feature type="binding site" evidence="7">
    <location>
        <position position="249"/>
    </location>
    <ligand>
        <name>Mg(2+)</name>
        <dbReference type="ChEBI" id="CHEBI:18420"/>
        <label>1</label>
    </ligand>
</feature>
<feature type="site" description="Transition state stabilizer" evidence="8">
    <location>
        <position position="154"/>
    </location>
</feature>
<dbReference type="GO" id="GO:0003906">
    <property type="term" value="F:DNA-(apurinic or apyrimidinic site) endonuclease activity"/>
    <property type="evidence" value="ECO:0007669"/>
    <property type="project" value="TreeGrafter"/>
</dbReference>
<protein>
    <submittedName>
        <fullName evidence="10">Exodeoxyribonuclease III</fullName>
    </submittedName>
</protein>
<evidence type="ECO:0000256" key="6">
    <source>
        <dbReference type="PIRSR" id="PIRSR604808-1"/>
    </source>
</evidence>
<dbReference type="PANTHER" id="PTHR22748:SF6">
    <property type="entry name" value="DNA-(APURINIC OR APYRIMIDINIC SITE) ENDONUCLEASE"/>
    <property type="match status" value="1"/>
</dbReference>
<comment type="similarity">
    <text evidence="2">Belongs to the DNA repair enzymes AP/ExoA family.</text>
</comment>
<organism evidence="10 11">
    <name type="scientific">Candidatus Falkowbacteria bacterium CG02_land_8_20_14_3_00_36_14</name>
    <dbReference type="NCBI Taxonomy" id="1974560"/>
    <lineage>
        <taxon>Bacteria</taxon>
        <taxon>Candidatus Falkowiibacteriota</taxon>
    </lineage>
</organism>
<feature type="binding site" evidence="7">
    <location>
        <position position="7"/>
    </location>
    <ligand>
        <name>Mg(2+)</name>
        <dbReference type="ChEBI" id="CHEBI:18420"/>
        <label>1</label>
    </ligand>
</feature>
<accession>A0A2M7DLR7</accession>
<feature type="site" description="Important for catalytic activity" evidence="8">
    <location>
        <position position="223"/>
    </location>
</feature>
<dbReference type="Pfam" id="PF03372">
    <property type="entry name" value="Exo_endo_phos"/>
    <property type="match status" value="1"/>
</dbReference>
<dbReference type="PANTHER" id="PTHR22748">
    <property type="entry name" value="AP ENDONUCLEASE"/>
    <property type="match status" value="1"/>
</dbReference>
<feature type="binding site" evidence="7">
    <location>
        <position position="248"/>
    </location>
    <ligand>
        <name>Mg(2+)</name>
        <dbReference type="ChEBI" id="CHEBI:18420"/>
        <label>1</label>
    </ligand>
</feature>
<proteinExistence type="inferred from homology"/>
<gene>
    <name evidence="10" type="primary">xth</name>
    <name evidence="10" type="ORF">COS18_04325</name>
</gene>
<dbReference type="PROSITE" id="PS51435">
    <property type="entry name" value="AP_NUCLEASE_F1_4"/>
    <property type="match status" value="1"/>
</dbReference>
<evidence type="ECO:0000256" key="7">
    <source>
        <dbReference type="PIRSR" id="PIRSR604808-2"/>
    </source>
</evidence>
<dbReference type="NCBIfam" id="TIGR00633">
    <property type="entry name" value="xth"/>
    <property type="match status" value="1"/>
</dbReference>
<name>A0A2M7DLR7_9BACT</name>
<dbReference type="InterPro" id="IPR036691">
    <property type="entry name" value="Endo/exonu/phosph_ase_sf"/>
</dbReference>
<dbReference type="NCBIfam" id="TIGR00195">
    <property type="entry name" value="exoDNase_III"/>
    <property type="match status" value="1"/>
</dbReference>
<feature type="domain" description="Endonuclease/exonuclease/phosphatase" evidence="9">
    <location>
        <begin position="4"/>
        <end position="249"/>
    </location>
</feature>
<feature type="active site" evidence="6">
    <location>
        <position position="113"/>
    </location>
</feature>
<evidence type="ECO:0000256" key="2">
    <source>
        <dbReference type="ARBA" id="ARBA00007092"/>
    </source>
</evidence>